<sequence length="66" mass="7924">MAQRERERRKLTGVERKREREEKEEIGHRQSSRRGLTASLTGICLRLRLWGNTSRFIWFSGFTVIF</sequence>
<feature type="region of interest" description="Disordered" evidence="1">
    <location>
        <begin position="1"/>
        <end position="35"/>
    </location>
</feature>
<dbReference type="HOGENOM" id="CLU_2834608_0_0_1"/>
<accession>D7LYH0</accession>
<evidence type="ECO:0000256" key="1">
    <source>
        <dbReference type="SAM" id="MobiDB-lite"/>
    </source>
</evidence>
<keyword evidence="3" id="KW-1185">Reference proteome</keyword>
<dbReference type="EMBL" id="GL348718">
    <property type="protein sequence ID" value="EFH50172.1"/>
    <property type="molecule type" value="Genomic_DNA"/>
</dbReference>
<organism evidence="3">
    <name type="scientific">Arabidopsis lyrata subsp. lyrata</name>
    <name type="common">Lyre-leaved rock-cress</name>
    <dbReference type="NCBI Taxonomy" id="81972"/>
    <lineage>
        <taxon>Eukaryota</taxon>
        <taxon>Viridiplantae</taxon>
        <taxon>Streptophyta</taxon>
        <taxon>Embryophyta</taxon>
        <taxon>Tracheophyta</taxon>
        <taxon>Spermatophyta</taxon>
        <taxon>Magnoliopsida</taxon>
        <taxon>eudicotyledons</taxon>
        <taxon>Gunneridae</taxon>
        <taxon>Pentapetalae</taxon>
        <taxon>rosids</taxon>
        <taxon>malvids</taxon>
        <taxon>Brassicales</taxon>
        <taxon>Brassicaceae</taxon>
        <taxon>Camelineae</taxon>
        <taxon>Arabidopsis</taxon>
    </lineage>
</organism>
<gene>
    <name evidence="2" type="ORF">ARALYDRAFT_488761</name>
</gene>
<feature type="compositionally biased region" description="Basic and acidic residues" evidence="1">
    <location>
        <begin position="1"/>
        <end position="28"/>
    </location>
</feature>
<dbReference type="KEGG" id="aly:9307907"/>
<proteinExistence type="predicted"/>
<protein>
    <submittedName>
        <fullName evidence="2">Expressed protein</fullName>
    </submittedName>
</protein>
<dbReference type="AlphaFoldDB" id="D7LYH0"/>
<evidence type="ECO:0000313" key="2">
    <source>
        <dbReference type="EMBL" id="EFH50172.1"/>
    </source>
</evidence>
<dbReference type="Proteomes" id="UP000008694">
    <property type="component" value="Unassembled WGS sequence"/>
</dbReference>
<dbReference type="Gramene" id="fgenesh2_kg.6__1895__AT5G18748.1">
    <property type="protein sequence ID" value="fgenesh2_kg.6__1895__AT5G18748.1"/>
    <property type="gene ID" value="fgenesh2_kg.6__1895__AT5G18748.1"/>
</dbReference>
<dbReference type="OrthoDB" id="1029988at2759"/>
<reference evidence="3" key="1">
    <citation type="journal article" date="2011" name="Nat. Genet.">
        <title>The Arabidopsis lyrata genome sequence and the basis of rapid genome size change.</title>
        <authorList>
            <person name="Hu T.T."/>
            <person name="Pattyn P."/>
            <person name="Bakker E.G."/>
            <person name="Cao J."/>
            <person name="Cheng J.-F."/>
            <person name="Clark R.M."/>
            <person name="Fahlgren N."/>
            <person name="Fawcett J.A."/>
            <person name="Grimwood J."/>
            <person name="Gundlach H."/>
            <person name="Haberer G."/>
            <person name="Hollister J.D."/>
            <person name="Ossowski S."/>
            <person name="Ottilar R.P."/>
            <person name="Salamov A.A."/>
            <person name="Schneeberger K."/>
            <person name="Spannagl M."/>
            <person name="Wang X."/>
            <person name="Yang L."/>
            <person name="Nasrallah M.E."/>
            <person name="Bergelson J."/>
            <person name="Carrington J.C."/>
            <person name="Gaut B.S."/>
            <person name="Schmutz J."/>
            <person name="Mayer K.F.X."/>
            <person name="Van de Peer Y."/>
            <person name="Grigoriev I.V."/>
            <person name="Nordborg M."/>
            <person name="Weigel D."/>
            <person name="Guo Y.-L."/>
        </authorList>
    </citation>
    <scope>NUCLEOTIDE SEQUENCE [LARGE SCALE GENOMIC DNA]</scope>
    <source>
        <strain evidence="3">cv. MN47</strain>
    </source>
</reference>
<evidence type="ECO:0000313" key="3">
    <source>
        <dbReference type="Proteomes" id="UP000008694"/>
    </source>
</evidence>
<name>D7LYH0_ARALL</name>